<reference evidence="9" key="2">
    <citation type="submission" date="2020-09" db="EMBL/GenBank/DDBJ databases">
        <authorList>
            <person name="Sun Q."/>
            <person name="Zhou Y."/>
        </authorList>
    </citation>
    <scope>NUCLEOTIDE SEQUENCE</scope>
    <source>
        <strain evidence="9">CGMCC 1.15254</strain>
    </source>
</reference>
<accession>A0A917F833</accession>
<dbReference type="Gene3D" id="3.40.50.1400">
    <property type="match status" value="2"/>
</dbReference>
<evidence type="ECO:0000256" key="7">
    <source>
        <dbReference type="HAMAP-Rule" id="MF_00323"/>
    </source>
</evidence>
<dbReference type="CDD" id="cd03411">
    <property type="entry name" value="Ferrochelatase_N"/>
    <property type="match status" value="1"/>
</dbReference>
<evidence type="ECO:0000256" key="3">
    <source>
        <dbReference type="ARBA" id="ARBA00023133"/>
    </source>
</evidence>
<dbReference type="PANTHER" id="PTHR11108:SF1">
    <property type="entry name" value="FERROCHELATASE, MITOCHONDRIAL"/>
    <property type="match status" value="1"/>
</dbReference>
<comment type="function">
    <text evidence="7 8">Catalyzes the ferrous insertion into protoporphyrin IX.</text>
</comment>
<evidence type="ECO:0000256" key="6">
    <source>
        <dbReference type="ARBA" id="ARBA00024536"/>
    </source>
</evidence>
<dbReference type="InterPro" id="IPR001015">
    <property type="entry name" value="Ferrochelatase"/>
</dbReference>
<evidence type="ECO:0000256" key="8">
    <source>
        <dbReference type="RuleBase" id="RU000607"/>
    </source>
</evidence>
<dbReference type="AlphaFoldDB" id="A0A917F833"/>
<name>A0A917F833_9PROT</name>
<dbReference type="PANTHER" id="PTHR11108">
    <property type="entry name" value="FERROCHELATASE"/>
    <property type="match status" value="1"/>
</dbReference>
<dbReference type="InterPro" id="IPR033644">
    <property type="entry name" value="Ferrochelatase_C"/>
</dbReference>
<dbReference type="InterPro" id="IPR033659">
    <property type="entry name" value="Ferrochelatase_N"/>
</dbReference>
<dbReference type="GO" id="GO:0004325">
    <property type="term" value="F:ferrochelatase activity"/>
    <property type="evidence" value="ECO:0007669"/>
    <property type="project" value="UniProtKB-UniRule"/>
</dbReference>
<evidence type="ECO:0000256" key="1">
    <source>
        <dbReference type="ARBA" id="ARBA00007718"/>
    </source>
</evidence>
<organism evidence="9 10">
    <name type="scientific">Terasakiella brassicae</name>
    <dbReference type="NCBI Taxonomy" id="1634917"/>
    <lineage>
        <taxon>Bacteria</taxon>
        <taxon>Pseudomonadati</taxon>
        <taxon>Pseudomonadota</taxon>
        <taxon>Alphaproteobacteria</taxon>
        <taxon>Rhodospirillales</taxon>
        <taxon>Terasakiellaceae</taxon>
        <taxon>Terasakiella</taxon>
    </lineage>
</organism>
<dbReference type="HAMAP" id="MF_00323">
    <property type="entry name" value="Ferrochelatase"/>
    <property type="match status" value="1"/>
</dbReference>
<keyword evidence="7" id="KW-0479">Metal-binding</keyword>
<dbReference type="GO" id="GO:0046872">
    <property type="term" value="F:metal ion binding"/>
    <property type="evidence" value="ECO:0007669"/>
    <property type="project" value="UniProtKB-KW"/>
</dbReference>
<comment type="catalytic activity">
    <reaction evidence="6">
        <text>Fe-coproporphyrin III + 2 H(+) = coproporphyrin III + Fe(2+)</text>
        <dbReference type="Rhea" id="RHEA:49572"/>
        <dbReference type="ChEBI" id="CHEBI:15378"/>
        <dbReference type="ChEBI" id="CHEBI:29033"/>
        <dbReference type="ChEBI" id="CHEBI:68438"/>
        <dbReference type="ChEBI" id="CHEBI:131725"/>
        <dbReference type="EC" id="4.99.1.9"/>
    </reaction>
    <physiologicalReaction direction="right-to-left" evidence="6">
        <dbReference type="Rhea" id="RHEA:49574"/>
    </physiologicalReaction>
</comment>
<evidence type="ECO:0000313" key="10">
    <source>
        <dbReference type="Proteomes" id="UP000632498"/>
    </source>
</evidence>
<dbReference type="RefSeq" id="WP_188662556.1">
    <property type="nucleotide sequence ID" value="NZ_BMHV01000006.1"/>
</dbReference>
<reference evidence="9" key="1">
    <citation type="journal article" date="2014" name="Int. J. Syst. Evol. Microbiol.">
        <title>Complete genome sequence of Corynebacterium casei LMG S-19264T (=DSM 44701T), isolated from a smear-ripened cheese.</title>
        <authorList>
            <consortium name="US DOE Joint Genome Institute (JGI-PGF)"/>
            <person name="Walter F."/>
            <person name="Albersmeier A."/>
            <person name="Kalinowski J."/>
            <person name="Ruckert C."/>
        </authorList>
    </citation>
    <scope>NUCLEOTIDE SEQUENCE</scope>
    <source>
        <strain evidence="9">CGMCC 1.15254</strain>
    </source>
</reference>
<keyword evidence="5 7" id="KW-0627">Porphyrin biosynthesis</keyword>
<dbReference type="Proteomes" id="UP000632498">
    <property type="component" value="Unassembled WGS sequence"/>
</dbReference>
<keyword evidence="7 8" id="KW-0963">Cytoplasm</keyword>
<feature type="binding site" evidence="7">
    <location>
        <position position="275"/>
    </location>
    <ligand>
        <name>Fe(2+)</name>
        <dbReference type="ChEBI" id="CHEBI:29033"/>
    </ligand>
</feature>
<gene>
    <name evidence="7 9" type="primary">hemH</name>
    <name evidence="9" type="ORF">GCM10011332_10940</name>
</gene>
<dbReference type="InterPro" id="IPR019772">
    <property type="entry name" value="Ferrochelatase_AS"/>
</dbReference>
<dbReference type="GO" id="GO:0005737">
    <property type="term" value="C:cytoplasm"/>
    <property type="evidence" value="ECO:0007669"/>
    <property type="project" value="UniProtKB-SubCell"/>
</dbReference>
<dbReference type="GO" id="GO:0006783">
    <property type="term" value="P:heme biosynthetic process"/>
    <property type="evidence" value="ECO:0007669"/>
    <property type="project" value="UniProtKB-UniRule"/>
</dbReference>
<sequence length="346" mass="38612">MKLAIVLFNLGGPDCPEAIEPFLFNLFNDKAIIGAPQPIRWMLARYISSKRAPIAAEIYSHLGGKSPLLKLTQNQADALTASISKEMGESVEVQSFISMRYWHPMSDDCAQKVKEFNPDHIVLLPLYPQFSTTTSESSLKDWEQAAKKAKITAKTTSICCYPTNNGFASAITDLLLQQIEEASHIGKPRVLFSAHGLPKKIVERGDPYQWQVEQSALAVVEKLNMPNLDWWVSYQSRVGPLEWIGPDTEDEISRAGREKVPLIVVPIAFVSEHSETLVELDIEYKELAQKQGVPAYFRTPAVGTHPFFIDGLRDLVISHISNKCDVKPEGGVRLCPQKYGRCICKG</sequence>
<comment type="similarity">
    <text evidence="1 7 8">Belongs to the ferrochelatase family.</text>
</comment>
<dbReference type="PROSITE" id="PS00534">
    <property type="entry name" value="FERROCHELATASE"/>
    <property type="match status" value="1"/>
</dbReference>
<keyword evidence="3 7" id="KW-0350">Heme biosynthesis</keyword>
<feature type="binding site" evidence="7">
    <location>
        <position position="195"/>
    </location>
    <ligand>
        <name>Fe(2+)</name>
        <dbReference type="ChEBI" id="CHEBI:29033"/>
    </ligand>
</feature>
<dbReference type="Pfam" id="PF00762">
    <property type="entry name" value="Ferrochelatase"/>
    <property type="match status" value="1"/>
</dbReference>
<evidence type="ECO:0000256" key="4">
    <source>
        <dbReference type="ARBA" id="ARBA00023239"/>
    </source>
</evidence>
<comment type="pathway">
    <text evidence="7 8">Porphyrin-containing compound metabolism; protoheme biosynthesis; protoheme from protoporphyrin-IX: step 1/1.</text>
</comment>
<keyword evidence="2 7" id="KW-0408">Iron</keyword>
<dbReference type="NCBIfam" id="TIGR00109">
    <property type="entry name" value="hemH"/>
    <property type="match status" value="1"/>
</dbReference>
<keyword evidence="10" id="KW-1185">Reference proteome</keyword>
<comment type="catalytic activity">
    <reaction evidence="7 8">
        <text>heme b + 2 H(+) = protoporphyrin IX + Fe(2+)</text>
        <dbReference type="Rhea" id="RHEA:22584"/>
        <dbReference type="ChEBI" id="CHEBI:15378"/>
        <dbReference type="ChEBI" id="CHEBI:29033"/>
        <dbReference type="ChEBI" id="CHEBI:57306"/>
        <dbReference type="ChEBI" id="CHEBI:60344"/>
        <dbReference type="EC" id="4.98.1.1"/>
    </reaction>
</comment>
<evidence type="ECO:0000256" key="5">
    <source>
        <dbReference type="ARBA" id="ARBA00023244"/>
    </source>
</evidence>
<keyword evidence="4 7" id="KW-0456">Lyase</keyword>
<dbReference type="CDD" id="cd00419">
    <property type="entry name" value="Ferrochelatase_C"/>
    <property type="match status" value="1"/>
</dbReference>
<evidence type="ECO:0000256" key="2">
    <source>
        <dbReference type="ARBA" id="ARBA00023004"/>
    </source>
</evidence>
<comment type="caution">
    <text evidence="9">The sequence shown here is derived from an EMBL/GenBank/DDBJ whole genome shotgun (WGS) entry which is preliminary data.</text>
</comment>
<dbReference type="EMBL" id="BMHV01000006">
    <property type="protein sequence ID" value="GGF59145.1"/>
    <property type="molecule type" value="Genomic_DNA"/>
</dbReference>
<comment type="subcellular location">
    <subcellularLocation>
        <location evidence="7 8">Cytoplasm</location>
    </subcellularLocation>
</comment>
<dbReference type="SUPFAM" id="SSF53800">
    <property type="entry name" value="Chelatase"/>
    <property type="match status" value="1"/>
</dbReference>
<protein>
    <recommendedName>
        <fullName evidence="7 8">Ferrochelatase</fullName>
        <ecNumber evidence="7 8">4.98.1.1</ecNumber>
    </recommendedName>
    <alternativeName>
        <fullName evidence="7">Heme synthase</fullName>
    </alternativeName>
    <alternativeName>
        <fullName evidence="7">Protoheme ferro-lyase</fullName>
    </alternativeName>
</protein>
<dbReference type="EC" id="4.98.1.1" evidence="7 8"/>
<proteinExistence type="inferred from homology"/>
<evidence type="ECO:0000313" key="9">
    <source>
        <dbReference type="EMBL" id="GGF59145.1"/>
    </source>
</evidence>